<evidence type="ECO:0000313" key="1">
    <source>
        <dbReference type="Proteomes" id="UP000095286"/>
    </source>
</evidence>
<protein>
    <submittedName>
        <fullName evidence="2">Lipoprotein</fullName>
    </submittedName>
</protein>
<organism evidence="1 2">
    <name type="scientific">Rhabditophanes sp. KR3021</name>
    <dbReference type="NCBI Taxonomy" id="114890"/>
    <lineage>
        <taxon>Eukaryota</taxon>
        <taxon>Metazoa</taxon>
        <taxon>Ecdysozoa</taxon>
        <taxon>Nematoda</taxon>
        <taxon>Chromadorea</taxon>
        <taxon>Rhabditida</taxon>
        <taxon>Tylenchina</taxon>
        <taxon>Panagrolaimomorpha</taxon>
        <taxon>Strongyloidoidea</taxon>
        <taxon>Alloionematidae</taxon>
        <taxon>Rhabditophanes</taxon>
    </lineage>
</organism>
<sequence>MLLTLYPFLLSLLLIAFGCKPTKKPDPEKDRKKVPSRKHRKNRSNKKFHSQSKKRVTNKTDRIGRKTIKSPTFHHGMKGNNDLQSKEDINGMSGVKTAILDQLIYPGKIVTKEYEETGPLKF</sequence>
<dbReference type="Proteomes" id="UP000095286">
    <property type="component" value="Unplaced"/>
</dbReference>
<accession>A0AC35UB39</accession>
<reference evidence="2" key="1">
    <citation type="submission" date="2016-11" db="UniProtKB">
        <authorList>
            <consortium name="WormBaseParasite"/>
        </authorList>
    </citation>
    <scope>IDENTIFICATION</scope>
    <source>
        <strain evidence="2">KR3021</strain>
    </source>
</reference>
<proteinExistence type="predicted"/>
<evidence type="ECO:0000313" key="2">
    <source>
        <dbReference type="WBParaSite" id="RSKR_0000980366.1"/>
    </source>
</evidence>
<dbReference type="WBParaSite" id="RSKR_0000980366.1">
    <property type="protein sequence ID" value="RSKR_0000980366.1"/>
    <property type="gene ID" value="RSKR_0000980366"/>
</dbReference>
<name>A0AC35UB39_9BILA</name>